<dbReference type="RefSeq" id="WP_120750098.1">
    <property type="nucleotide sequence ID" value="NZ_RBAH01000022.1"/>
</dbReference>
<feature type="compositionally biased region" description="Gly residues" evidence="1">
    <location>
        <begin position="646"/>
        <end position="666"/>
    </location>
</feature>
<dbReference type="InterPro" id="IPR025584">
    <property type="entry name" value="Cthe_2159"/>
</dbReference>
<evidence type="ECO:0000256" key="1">
    <source>
        <dbReference type="SAM" id="MobiDB-lite"/>
    </source>
</evidence>
<name>A0A3B0BU09_9BACL</name>
<organism evidence="3 4">
    <name type="scientific">Paenibacillus ginsengarvi</name>
    <dbReference type="NCBI Taxonomy" id="400777"/>
    <lineage>
        <taxon>Bacteria</taxon>
        <taxon>Bacillati</taxon>
        <taxon>Bacillota</taxon>
        <taxon>Bacilli</taxon>
        <taxon>Bacillales</taxon>
        <taxon>Paenibacillaceae</taxon>
        <taxon>Paenibacillus</taxon>
    </lineage>
</organism>
<evidence type="ECO:0000256" key="2">
    <source>
        <dbReference type="SAM" id="SignalP"/>
    </source>
</evidence>
<feature type="region of interest" description="Disordered" evidence="1">
    <location>
        <begin position="308"/>
        <end position="348"/>
    </location>
</feature>
<gene>
    <name evidence="3" type="ORF">D7M11_25525</name>
</gene>
<dbReference type="PROSITE" id="PS51257">
    <property type="entry name" value="PROKAR_LIPOPROTEIN"/>
    <property type="match status" value="1"/>
</dbReference>
<sequence length="666" mass="65506">MKHTYKAKAITYMLVSALLAAGCSSNGDTSALGGASAAGSSDAASAVKAEGTHAAAEVKQANMNAAELAGFKENDALTAWDAGSSTSIVLKAEGASINGSGASVEGGVVKIVSAGTYVVSGTASNGQIMIDVPKDAVVHLVLNGVQITKDDGPALYVKKADKTIVTLQDGTDNLLSDGKVYADTSEDAPTAALFSKGDLTINGAGKLSVRGNANDGITSKDDLKIMSGTIDVQAADDGMIGRDLFAVKGGSIAIKAGGDGIKTTNDTETDNGRVVIAGGTFRIESVNDGIQAASSALIGGGDFEIVSGGGSGASTKTHQEQMPGGGGFGRPPQDQNRGGAAATQASAAETPSAKALKATADIAFADGQFRIDAADDAIHSNAGIVLAGGQFNLSSGDDAIHADASITISGGTIEIVKSYEGIESTNITIAGGDIRLASSDDGINVSGGNDSSASAGSGKSGDRFSATSGLLTISGGTVYVDAAGDGLDSNGSIVMSGGTVIVNGPTTDGNGALDYDGTFKQSGGFLIAAGSAGMAQAPSEDSTQRAVLMTFPSSLAAGTLVTLTDSSGTALATFAPAKTFRSVVVSSPELKAGETYTISTGGKSTGTAKNGLYEGGSTSGSTKLVTFTLGDKVTYVNQSGVTTVNSGGGPGGGGRGPGGGFGQGRR</sequence>
<dbReference type="Proteomes" id="UP000282311">
    <property type="component" value="Unassembled WGS sequence"/>
</dbReference>
<proteinExistence type="predicted"/>
<comment type="caution">
    <text evidence="3">The sequence shown here is derived from an EMBL/GenBank/DDBJ whole genome shotgun (WGS) entry which is preliminary data.</text>
</comment>
<accession>A0A3B0BU09</accession>
<dbReference type="OrthoDB" id="9812829at2"/>
<keyword evidence="4" id="KW-1185">Reference proteome</keyword>
<evidence type="ECO:0000313" key="4">
    <source>
        <dbReference type="Proteomes" id="UP000282311"/>
    </source>
</evidence>
<keyword evidence="2" id="KW-0732">Signal</keyword>
<dbReference type="Pfam" id="PF14262">
    <property type="entry name" value="Cthe_2159"/>
    <property type="match status" value="1"/>
</dbReference>
<protein>
    <submittedName>
        <fullName evidence="3">Carbohydrate-binding domain-containing protein</fullName>
    </submittedName>
</protein>
<reference evidence="3 4" key="1">
    <citation type="journal article" date="2007" name="Int. J. Syst. Evol. Microbiol.">
        <title>Paenibacillus ginsengarvi sp. nov., isolated from soil from ginseng cultivation.</title>
        <authorList>
            <person name="Yoon M.H."/>
            <person name="Ten L.N."/>
            <person name="Im W.T."/>
        </authorList>
    </citation>
    <scope>NUCLEOTIDE SEQUENCE [LARGE SCALE GENOMIC DNA]</scope>
    <source>
        <strain evidence="3 4">KCTC 13059</strain>
    </source>
</reference>
<evidence type="ECO:0000313" key="3">
    <source>
        <dbReference type="EMBL" id="RKN75868.1"/>
    </source>
</evidence>
<feature type="region of interest" description="Disordered" evidence="1">
    <location>
        <begin position="640"/>
        <end position="666"/>
    </location>
</feature>
<dbReference type="EMBL" id="RBAH01000022">
    <property type="protein sequence ID" value="RKN75868.1"/>
    <property type="molecule type" value="Genomic_DNA"/>
</dbReference>
<feature type="signal peptide" evidence="2">
    <location>
        <begin position="1"/>
        <end position="21"/>
    </location>
</feature>
<feature type="chain" id="PRO_5039384866" evidence="2">
    <location>
        <begin position="22"/>
        <end position="666"/>
    </location>
</feature>
<dbReference type="AlphaFoldDB" id="A0A3B0BU09"/>